<proteinExistence type="predicted"/>
<feature type="signal peptide" evidence="1">
    <location>
        <begin position="1"/>
        <end position="24"/>
    </location>
</feature>
<dbReference type="RefSeq" id="WP_121988494.1">
    <property type="nucleotide sequence ID" value="NZ_OUNR01000001.1"/>
</dbReference>
<dbReference type="SUPFAM" id="SSF48452">
    <property type="entry name" value="TPR-like"/>
    <property type="match status" value="1"/>
</dbReference>
<dbReference type="InParanoid" id="A0A330L2S2"/>
<dbReference type="AlphaFoldDB" id="A0A330L2S2"/>
<dbReference type="OrthoDB" id="9792320at2"/>
<dbReference type="EMBL" id="OUNR01000001">
    <property type="protein sequence ID" value="SPP64068.1"/>
    <property type="molecule type" value="Genomic_DNA"/>
</dbReference>
<protein>
    <submittedName>
        <fullName evidence="2">Uncharacterized protein</fullName>
    </submittedName>
</protein>
<sequence length="215" mass="23023">MQRVGLALFASIALWIGSTTSSGAQPSTQNLIAGALQACHDGRIAPDRATRAALYEKGQSLGEQAVAADEQSADAHFALFCNLGELMRIDGEMSLSSVFGFRRMMKELNRALELKPDHLDALSAKGTLLVRLPSVLGGDSEKGEQLLRHVIHEVPEAVNARISLAKSYCKRGRHQDALALATEALTLAKAQQLDDFIPEASKVVAQLHAVGNKGN</sequence>
<reference evidence="3" key="1">
    <citation type="submission" date="2018-04" db="EMBL/GenBank/DDBJ databases">
        <authorList>
            <person name="Lucker S."/>
            <person name="Sakoula D."/>
        </authorList>
    </citation>
    <scope>NUCLEOTIDE SEQUENCE [LARGE SCALE GENOMIC DNA]</scope>
</reference>
<name>A0A330L2S2_9BACT</name>
<dbReference type="Gene3D" id="1.25.40.10">
    <property type="entry name" value="Tetratricopeptide repeat domain"/>
    <property type="match status" value="1"/>
</dbReference>
<feature type="chain" id="PRO_5016239505" evidence="1">
    <location>
        <begin position="25"/>
        <end position="215"/>
    </location>
</feature>
<keyword evidence="3" id="KW-1185">Reference proteome</keyword>
<keyword evidence="1" id="KW-0732">Signal</keyword>
<evidence type="ECO:0000256" key="1">
    <source>
        <dbReference type="SAM" id="SignalP"/>
    </source>
</evidence>
<dbReference type="Proteomes" id="UP000248168">
    <property type="component" value="Unassembled WGS sequence"/>
</dbReference>
<organism evidence="2 3">
    <name type="scientific">Nitrospira lenta</name>
    <dbReference type="NCBI Taxonomy" id="1436998"/>
    <lineage>
        <taxon>Bacteria</taxon>
        <taxon>Pseudomonadati</taxon>
        <taxon>Nitrospirota</taxon>
        <taxon>Nitrospiria</taxon>
        <taxon>Nitrospirales</taxon>
        <taxon>Nitrospiraceae</taxon>
        <taxon>Nitrospira</taxon>
    </lineage>
</organism>
<dbReference type="InterPro" id="IPR011990">
    <property type="entry name" value="TPR-like_helical_dom_sf"/>
</dbReference>
<accession>A0A330L2S2</accession>
<evidence type="ECO:0000313" key="2">
    <source>
        <dbReference type="EMBL" id="SPP64068.1"/>
    </source>
</evidence>
<gene>
    <name evidence="2" type="ORF">NITLEN_11154</name>
</gene>
<evidence type="ECO:0000313" key="3">
    <source>
        <dbReference type="Proteomes" id="UP000248168"/>
    </source>
</evidence>